<dbReference type="Pfam" id="PF04548">
    <property type="entry name" value="AIG1"/>
    <property type="match status" value="1"/>
</dbReference>
<evidence type="ECO:0000256" key="7">
    <source>
        <dbReference type="ARBA" id="ARBA00022723"/>
    </source>
</evidence>
<gene>
    <name evidence="19" type="ORF">BCR34DRAFT_529066</name>
</gene>
<dbReference type="STRING" id="1231657.A0A1Y2A7Z0"/>
<evidence type="ECO:0000256" key="4">
    <source>
        <dbReference type="ARBA" id="ARBA00022528"/>
    </source>
</evidence>
<dbReference type="InterPro" id="IPR027417">
    <property type="entry name" value="P-loop_NTPase"/>
</dbReference>
<evidence type="ECO:0000256" key="15">
    <source>
        <dbReference type="ARBA" id="ARBA00023136"/>
    </source>
</evidence>
<evidence type="ECO:0000256" key="6">
    <source>
        <dbReference type="ARBA" id="ARBA00022692"/>
    </source>
</evidence>
<feature type="transmembrane region" description="Helical" evidence="17">
    <location>
        <begin position="301"/>
        <end position="326"/>
    </location>
</feature>
<reference evidence="19 20" key="1">
    <citation type="submission" date="2016-07" db="EMBL/GenBank/DDBJ databases">
        <title>Pervasive Adenine N6-methylation of Active Genes in Fungi.</title>
        <authorList>
            <consortium name="DOE Joint Genome Institute"/>
            <person name="Mondo S.J."/>
            <person name="Dannebaum R.O."/>
            <person name="Kuo R.C."/>
            <person name="Labutti K."/>
            <person name="Haridas S."/>
            <person name="Kuo A."/>
            <person name="Salamov A."/>
            <person name="Ahrendt S.R."/>
            <person name="Lipzen A."/>
            <person name="Sullivan W."/>
            <person name="Andreopoulos W.B."/>
            <person name="Clum A."/>
            <person name="Lindquist E."/>
            <person name="Daum C."/>
            <person name="Ramamoorthy G.K."/>
            <person name="Gryganskyi A."/>
            <person name="Culley D."/>
            <person name="Magnuson J.K."/>
            <person name="James T.Y."/>
            <person name="O'Malley M.A."/>
            <person name="Stajich J.E."/>
            <person name="Spatafora J.W."/>
            <person name="Visel A."/>
            <person name="Grigoriev I.V."/>
        </authorList>
    </citation>
    <scope>NUCLEOTIDE SEQUENCE [LARGE SCALE GENOMIC DNA]</scope>
    <source>
        <strain evidence="19 20">CBS 115471</strain>
    </source>
</reference>
<dbReference type="InterPro" id="IPR045058">
    <property type="entry name" value="GIMA/IAN/Toc"/>
</dbReference>
<dbReference type="OrthoDB" id="8954335at2759"/>
<dbReference type="GO" id="GO:0016020">
    <property type="term" value="C:membrane"/>
    <property type="evidence" value="ECO:0007669"/>
    <property type="project" value="UniProtKB-SubCell"/>
</dbReference>
<keyword evidence="10" id="KW-1002">Plastid outer membrane</keyword>
<organism evidence="19 20">
    <name type="scientific">Clohesyomyces aquaticus</name>
    <dbReference type="NCBI Taxonomy" id="1231657"/>
    <lineage>
        <taxon>Eukaryota</taxon>
        <taxon>Fungi</taxon>
        <taxon>Dikarya</taxon>
        <taxon>Ascomycota</taxon>
        <taxon>Pezizomycotina</taxon>
        <taxon>Dothideomycetes</taxon>
        <taxon>Pleosporomycetidae</taxon>
        <taxon>Pleosporales</taxon>
        <taxon>Lindgomycetaceae</taxon>
        <taxon>Clohesyomyces</taxon>
    </lineage>
</organism>
<evidence type="ECO:0000313" key="20">
    <source>
        <dbReference type="Proteomes" id="UP000193144"/>
    </source>
</evidence>
<evidence type="ECO:0000259" key="18">
    <source>
        <dbReference type="Pfam" id="PF04548"/>
    </source>
</evidence>
<evidence type="ECO:0000256" key="5">
    <source>
        <dbReference type="ARBA" id="ARBA00022640"/>
    </source>
</evidence>
<keyword evidence="11" id="KW-0460">Magnesium</keyword>
<evidence type="ECO:0000256" key="17">
    <source>
        <dbReference type="SAM" id="Phobius"/>
    </source>
</evidence>
<keyword evidence="7" id="KW-0479">Metal-binding</keyword>
<keyword evidence="20" id="KW-1185">Reference proteome</keyword>
<name>A0A1Y2A7Z0_9PLEO</name>
<dbReference type="CDD" id="cd00882">
    <property type="entry name" value="Ras_like_GTPase"/>
    <property type="match status" value="1"/>
</dbReference>
<dbReference type="AlphaFoldDB" id="A0A1Y2A7Z0"/>
<sequence>MSVFQDDDNDSMILVMGLTGSGKSYFINRLASGSVVEGEGLKSETETCQVVRVAVGKHRVAIVDTPGFDDSSRSDSEILEEIVQFLCTQYHLGIPLKGIVYMHRITDNKMSGSSQRYFDMFQRLCGERSMANVVLLTTMWSQLKDEAVGLRRERELREEFWNVMESKGSTIRHFDGTRAMAEAFICRLMRKKDIVLDIQTELFEQGKRLDETTAGKLVVPRLERLIGESDTSIEKMNRLIRQAQEVEDWKERERLEVQRATLINQRENEVVQRQRLQSRPGRVILQEIEEKKKSGRWKDRLNLFASMLGLAITTTVNVILPLAGVISF</sequence>
<keyword evidence="6 17" id="KW-0812">Transmembrane</keyword>
<evidence type="ECO:0000256" key="8">
    <source>
        <dbReference type="ARBA" id="ARBA00022741"/>
    </source>
</evidence>
<evidence type="ECO:0000256" key="9">
    <source>
        <dbReference type="ARBA" id="ARBA00022801"/>
    </source>
</evidence>
<keyword evidence="3" id="KW-0813">Transport</keyword>
<evidence type="ECO:0000256" key="13">
    <source>
        <dbReference type="ARBA" id="ARBA00022989"/>
    </source>
</evidence>
<protein>
    <submittedName>
        <fullName evidence="19">p-loop containing nucleoside triphosphate hydrolase protein</fullName>
    </submittedName>
</protein>
<evidence type="ECO:0000256" key="3">
    <source>
        <dbReference type="ARBA" id="ARBA00022448"/>
    </source>
</evidence>
<comment type="cofactor">
    <cofactor evidence="1">
        <name>Mg(2+)</name>
        <dbReference type="ChEBI" id="CHEBI:18420"/>
    </cofactor>
</comment>
<evidence type="ECO:0000256" key="2">
    <source>
        <dbReference type="ARBA" id="ARBA00004167"/>
    </source>
</evidence>
<feature type="domain" description="AIG1-type G" evidence="18">
    <location>
        <begin position="13"/>
        <end position="147"/>
    </location>
</feature>
<evidence type="ECO:0000256" key="1">
    <source>
        <dbReference type="ARBA" id="ARBA00001946"/>
    </source>
</evidence>
<dbReference type="InterPro" id="IPR006703">
    <property type="entry name" value="G_AIG1"/>
</dbReference>
<keyword evidence="12" id="KW-0653">Protein transport</keyword>
<dbReference type="Proteomes" id="UP000193144">
    <property type="component" value="Unassembled WGS sequence"/>
</dbReference>
<evidence type="ECO:0000256" key="12">
    <source>
        <dbReference type="ARBA" id="ARBA00022927"/>
    </source>
</evidence>
<dbReference type="EMBL" id="MCFA01000006">
    <property type="protein sequence ID" value="ORY18633.1"/>
    <property type="molecule type" value="Genomic_DNA"/>
</dbReference>
<dbReference type="SUPFAM" id="SSF52540">
    <property type="entry name" value="P-loop containing nucleoside triphosphate hydrolases"/>
    <property type="match status" value="1"/>
</dbReference>
<dbReference type="GO" id="GO:0005525">
    <property type="term" value="F:GTP binding"/>
    <property type="evidence" value="ECO:0007669"/>
    <property type="project" value="UniProtKB-KW"/>
</dbReference>
<comment type="caution">
    <text evidence="19">The sequence shown here is derived from an EMBL/GenBank/DDBJ whole genome shotgun (WGS) entry which is preliminary data.</text>
</comment>
<dbReference type="GO" id="GO:0015031">
    <property type="term" value="P:protein transport"/>
    <property type="evidence" value="ECO:0007669"/>
    <property type="project" value="UniProtKB-KW"/>
</dbReference>
<evidence type="ECO:0000256" key="11">
    <source>
        <dbReference type="ARBA" id="ARBA00022842"/>
    </source>
</evidence>
<keyword evidence="14" id="KW-0342">GTP-binding</keyword>
<dbReference type="GO" id="GO:0016787">
    <property type="term" value="F:hydrolase activity"/>
    <property type="evidence" value="ECO:0007669"/>
    <property type="project" value="UniProtKB-KW"/>
</dbReference>
<keyword evidence="4" id="KW-0150">Chloroplast</keyword>
<keyword evidence="15 17" id="KW-0472">Membrane</keyword>
<keyword evidence="8" id="KW-0547">Nucleotide-binding</keyword>
<evidence type="ECO:0000256" key="16">
    <source>
        <dbReference type="ARBA" id="ARBA00024013"/>
    </source>
</evidence>
<evidence type="ECO:0000256" key="14">
    <source>
        <dbReference type="ARBA" id="ARBA00023134"/>
    </source>
</evidence>
<evidence type="ECO:0000256" key="10">
    <source>
        <dbReference type="ARBA" id="ARBA00022805"/>
    </source>
</evidence>
<dbReference type="Gene3D" id="3.40.50.300">
    <property type="entry name" value="P-loop containing nucleotide triphosphate hydrolases"/>
    <property type="match status" value="1"/>
</dbReference>
<dbReference type="PANTHER" id="PTHR10903:SF135">
    <property type="entry name" value="TRANSLOCASE OF CHLOROPLAST 120, CHLOROPLASTIC-RELATED"/>
    <property type="match status" value="1"/>
</dbReference>
<keyword evidence="13 17" id="KW-1133">Transmembrane helix</keyword>
<dbReference type="GO" id="GO:0046872">
    <property type="term" value="F:metal ion binding"/>
    <property type="evidence" value="ECO:0007669"/>
    <property type="project" value="UniProtKB-KW"/>
</dbReference>
<keyword evidence="9 19" id="KW-0378">Hydrolase</keyword>
<comment type="subcellular location">
    <subcellularLocation>
        <location evidence="2">Membrane</location>
        <topology evidence="2">Single-pass membrane protein</topology>
    </subcellularLocation>
    <subcellularLocation>
        <location evidence="16">Plastid</location>
        <location evidence="16">Chloroplast outer membrane</location>
    </subcellularLocation>
</comment>
<accession>A0A1Y2A7Z0</accession>
<dbReference type="PANTHER" id="PTHR10903">
    <property type="entry name" value="GTPASE, IMAP FAMILY MEMBER-RELATED"/>
    <property type="match status" value="1"/>
</dbReference>
<evidence type="ECO:0000313" key="19">
    <source>
        <dbReference type="EMBL" id="ORY18633.1"/>
    </source>
</evidence>
<keyword evidence="5" id="KW-0934">Plastid</keyword>
<proteinExistence type="predicted"/>